<feature type="region of interest" description="Disordered" evidence="1">
    <location>
        <begin position="1"/>
        <end position="48"/>
    </location>
</feature>
<evidence type="ECO:0000256" key="1">
    <source>
        <dbReference type="SAM" id="MobiDB-lite"/>
    </source>
</evidence>
<protein>
    <submittedName>
        <fullName evidence="2">Uncharacterized protein</fullName>
    </submittedName>
</protein>
<evidence type="ECO:0000313" key="3">
    <source>
        <dbReference type="Proteomes" id="UP000830115"/>
    </source>
</evidence>
<accession>A0ABY4MBG3</accession>
<reference evidence="2" key="1">
    <citation type="submission" date="2021-10" db="EMBL/GenBank/DDBJ databases">
        <title>Streptomyces nigrumlapis sp.nov.,an antimicrobial producing actinobacterium isolated from Black Gobi rocks.</title>
        <authorList>
            <person name="Wen Y."/>
            <person name="Zhang W."/>
            <person name="Liu X.G."/>
        </authorList>
    </citation>
    <scope>NUCLEOTIDE SEQUENCE</scope>
    <source>
        <strain evidence="2">ST13-2-2</strain>
    </source>
</reference>
<feature type="compositionally biased region" description="Polar residues" evidence="1">
    <location>
        <begin position="16"/>
        <end position="35"/>
    </location>
</feature>
<keyword evidence="3" id="KW-1185">Reference proteome</keyword>
<gene>
    <name evidence="2" type="ORF">K9S39_27380</name>
</gene>
<dbReference type="EMBL" id="CP086322">
    <property type="protein sequence ID" value="UQA95082.1"/>
    <property type="molecule type" value="Genomic_DNA"/>
</dbReference>
<sequence length="48" mass="5122">MGRKDFENAGEPWDAQGNQGQATDPDTGVSQNGDVHTSMADDAEREGE</sequence>
<organism evidence="2 3">
    <name type="scientific">Streptomyces halobius</name>
    <dbReference type="NCBI Taxonomy" id="2879846"/>
    <lineage>
        <taxon>Bacteria</taxon>
        <taxon>Bacillati</taxon>
        <taxon>Actinomycetota</taxon>
        <taxon>Actinomycetes</taxon>
        <taxon>Kitasatosporales</taxon>
        <taxon>Streptomycetaceae</taxon>
        <taxon>Streptomyces</taxon>
    </lineage>
</organism>
<name>A0ABY4MBG3_9ACTN</name>
<dbReference type="Proteomes" id="UP000830115">
    <property type="component" value="Chromosome"/>
</dbReference>
<evidence type="ECO:0000313" key="2">
    <source>
        <dbReference type="EMBL" id="UQA95082.1"/>
    </source>
</evidence>
<proteinExistence type="predicted"/>
<dbReference type="RefSeq" id="WP_181690217.1">
    <property type="nucleotide sequence ID" value="NZ_CP086322.1"/>
</dbReference>